<dbReference type="GeneID" id="20239641"/>
<dbReference type="Proteomes" id="UP000030746">
    <property type="component" value="Unassembled WGS sequence"/>
</dbReference>
<organism evidence="1 2">
    <name type="scientific">Lottia gigantea</name>
    <name type="common">Giant owl limpet</name>
    <dbReference type="NCBI Taxonomy" id="225164"/>
    <lineage>
        <taxon>Eukaryota</taxon>
        <taxon>Metazoa</taxon>
        <taxon>Spiralia</taxon>
        <taxon>Lophotrochozoa</taxon>
        <taxon>Mollusca</taxon>
        <taxon>Gastropoda</taxon>
        <taxon>Patellogastropoda</taxon>
        <taxon>Lottioidea</taxon>
        <taxon>Lottiidae</taxon>
        <taxon>Lottia</taxon>
    </lineage>
</organism>
<gene>
    <name evidence="1" type="ORF">LOTGIDRAFT_164113</name>
</gene>
<dbReference type="AlphaFoldDB" id="V4AB52"/>
<dbReference type="RefSeq" id="XP_009058847.1">
    <property type="nucleotide sequence ID" value="XM_009060599.1"/>
</dbReference>
<proteinExistence type="predicted"/>
<dbReference type="HOGENOM" id="CLU_1612690_0_0_1"/>
<dbReference type="KEGG" id="lgi:LOTGIDRAFT_164113"/>
<dbReference type="EMBL" id="KB202408">
    <property type="protein sequence ID" value="ESO90526.1"/>
    <property type="molecule type" value="Genomic_DNA"/>
</dbReference>
<sequence>MMMESSINSATILPPYEEEFETVDNLHWSPETASICFGYTSFKHRTPYKLPKPQTRITIIIQYKITALKMSLILKHEQKKFEGDGFFSAQTSLIPKVANFVSNNKSLISSEAQALGSVAKAGVNISDAVKKSQELKELQLIRELRNKRLERQALEKQGKGFKIIG</sequence>
<evidence type="ECO:0000313" key="2">
    <source>
        <dbReference type="Proteomes" id="UP000030746"/>
    </source>
</evidence>
<dbReference type="CTD" id="20239641"/>
<evidence type="ECO:0000313" key="1">
    <source>
        <dbReference type="EMBL" id="ESO90526.1"/>
    </source>
</evidence>
<protein>
    <submittedName>
        <fullName evidence="1">Uncharacterized protein</fullName>
    </submittedName>
</protein>
<keyword evidence="2" id="KW-1185">Reference proteome</keyword>
<reference evidence="1 2" key="1">
    <citation type="journal article" date="2013" name="Nature">
        <title>Insights into bilaterian evolution from three spiralian genomes.</title>
        <authorList>
            <person name="Simakov O."/>
            <person name="Marletaz F."/>
            <person name="Cho S.J."/>
            <person name="Edsinger-Gonzales E."/>
            <person name="Havlak P."/>
            <person name="Hellsten U."/>
            <person name="Kuo D.H."/>
            <person name="Larsson T."/>
            <person name="Lv J."/>
            <person name="Arendt D."/>
            <person name="Savage R."/>
            <person name="Osoegawa K."/>
            <person name="de Jong P."/>
            <person name="Grimwood J."/>
            <person name="Chapman J.A."/>
            <person name="Shapiro H."/>
            <person name="Aerts A."/>
            <person name="Otillar R.P."/>
            <person name="Terry A.Y."/>
            <person name="Boore J.L."/>
            <person name="Grigoriev I.V."/>
            <person name="Lindberg D.R."/>
            <person name="Seaver E.C."/>
            <person name="Weisblat D.A."/>
            <person name="Putnam N.H."/>
            <person name="Rokhsar D.S."/>
        </authorList>
    </citation>
    <scope>NUCLEOTIDE SEQUENCE [LARGE SCALE GENOMIC DNA]</scope>
</reference>
<accession>V4AB52</accession>
<name>V4AB52_LOTGI</name>